<dbReference type="InterPro" id="IPR018289">
    <property type="entry name" value="MULE_transposase_dom"/>
</dbReference>
<reference evidence="4" key="1">
    <citation type="journal article" date="2019" name="Nat. Commun.">
        <title>The genome of broomcorn millet.</title>
        <authorList>
            <person name="Zou C."/>
            <person name="Miki D."/>
            <person name="Li D."/>
            <person name="Tang Q."/>
            <person name="Xiao L."/>
            <person name="Rajput S."/>
            <person name="Deng P."/>
            <person name="Jia W."/>
            <person name="Huang R."/>
            <person name="Zhang M."/>
            <person name="Sun Y."/>
            <person name="Hu J."/>
            <person name="Fu X."/>
            <person name="Schnable P.S."/>
            <person name="Li F."/>
            <person name="Zhang H."/>
            <person name="Feng B."/>
            <person name="Zhu X."/>
            <person name="Liu R."/>
            <person name="Schnable J.C."/>
            <person name="Zhu J.-K."/>
            <person name="Zhang H."/>
        </authorList>
    </citation>
    <scope>NUCLEOTIDE SEQUENCE [LARGE SCALE GENOMIC DNA]</scope>
</reference>
<dbReference type="Proteomes" id="UP000275267">
    <property type="component" value="Unassembled WGS sequence"/>
</dbReference>
<comment type="caution">
    <text evidence="3">The sequence shown here is derived from an EMBL/GenBank/DDBJ whole genome shotgun (WGS) entry which is preliminary data.</text>
</comment>
<evidence type="ECO:0000313" key="3">
    <source>
        <dbReference type="EMBL" id="RLM73370.1"/>
    </source>
</evidence>
<evidence type="ECO:0000313" key="4">
    <source>
        <dbReference type="Proteomes" id="UP000275267"/>
    </source>
</evidence>
<dbReference type="STRING" id="4540.A0A3L6Q596"/>
<dbReference type="EMBL" id="PQIB02000013">
    <property type="protein sequence ID" value="RLM73370.1"/>
    <property type="molecule type" value="Genomic_DNA"/>
</dbReference>
<keyword evidence="4" id="KW-1185">Reference proteome</keyword>
<dbReference type="Pfam" id="PF10551">
    <property type="entry name" value="MULE"/>
    <property type="match status" value="1"/>
</dbReference>
<dbReference type="Pfam" id="PF03101">
    <property type="entry name" value="FAR1"/>
    <property type="match status" value="1"/>
</dbReference>
<protein>
    <submittedName>
        <fullName evidence="3">Uncharacterized protein</fullName>
    </submittedName>
</protein>
<dbReference type="OrthoDB" id="639356at2759"/>
<dbReference type="AlphaFoldDB" id="A0A3L6Q596"/>
<organism evidence="3 4">
    <name type="scientific">Panicum miliaceum</name>
    <name type="common">Proso millet</name>
    <name type="synonym">Broomcorn millet</name>
    <dbReference type="NCBI Taxonomy" id="4540"/>
    <lineage>
        <taxon>Eukaryota</taxon>
        <taxon>Viridiplantae</taxon>
        <taxon>Streptophyta</taxon>
        <taxon>Embryophyta</taxon>
        <taxon>Tracheophyta</taxon>
        <taxon>Spermatophyta</taxon>
        <taxon>Magnoliopsida</taxon>
        <taxon>Liliopsida</taxon>
        <taxon>Poales</taxon>
        <taxon>Poaceae</taxon>
        <taxon>PACMAD clade</taxon>
        <taxon>Panicoideae</taxon>
        <taxon>Panicodae</taxon>
        <taxon>Paniceae</taxon>
        <taxon>Panicinae</taxon>
        <taxon>Panicum</taxon>
        <taxon>Panicum sect. Panicum</taxon>
    </lineage>
</organism>
<dbReference type="InterPro" id="IPR004330">
    <property type="entry name" value="FAR1_DNA_bnd_dom"/>
</dbReference>
<proteinExistence type="predicted"/>
<dbReference type="PANTHER" id="PTHR47718">
    <property type="entry name" value="OS01G0519700 PROTEIN"/>
    <property type="match status" value="1"/>
</dbReference>
<accession>A0A3L6Q596</accession>
<feature type="domain" description="FAR1" evidence="1">
    <location>
        <begin position="33"/>
        <end position="125"/>
    </location>
</feature>
<gene>
    <name evidence="3" type="ORF">C2845_PM15G11280</name>
</gene>
<sequence>MMQEGMVDLSLEALLEYQEIVSKTFVSEKEGYEFYNNYAMEKGFSVRKCYLERDETTKEIGLRRFVCSRQGFRAAKHMKKANKKRKPRDISRCGCAAKMVIARNKEIGQWYVKDFIDEHTHELAPPDLACLLRLHRRISDEQKADIIEMEIAGVRKHQIMNILEMQYGGYDKVRCISRDIYNFCYRYKLGTIAIGDAQTVIRHMVARQERDPDFFFKYVIDEEGHLKHLFWSDTQSRLDYEAFGDVVVFDSTYRTNRYNLPFVPFVGLNHHRSTVVFGCGIISNKTFEAYEWLLQTFLTAMAQKHPISIITDGDLAMQKAIRTILPDSNHKLCTWHIEQNILRNLHDSKIAEEFRIFLYDRCSIPEIERKWDEFMERNRILSKHTWLYQMYQMRNLWCAAYHVGQCFLGLRSNQRSESLNSKLHTHLDRKMTLFDMLQHYEHCLSNLRRNEAKLDVTTSQFVPFTDLDANNIEKDAADVFTPTVLPW</sequence>
<dbReference type="PANTHER" id="PTHR47718:SF13">
    <property type="entry name" value="OS09G0290500 PROTEIN"/>
    <property type="match status" value="1"/>
</dbReference>
<evidence type="ECO:0000259" key="2">
    <source>
        <dbReference type="Pfam" id="PF10551"/>
    </source>
</evidence>
<evidence type="ECO:0000259" key="1">
    <source>
        <dbReference type="Pfam" id="PF03101"/>
    </source>
</evidence>
<feature type="domain" description="MULE transposase" evidence="2">
    <location>
        <begin position="246"/>
        <end position="340"/>
    </location>
</feature>
<name>A0A3L6Q596_PANMI</name>